<keyword evidence="8" id="KW-0325">Glycoprotein</keyword>
<dbReference type="InterPro" id="IPR005198">
    <property type="entry name" value="Glyco_hydro_76"/>
</dbReference>
<dbReference type="Gene3D" id="1.50.10.20">
    <property type="match status" value="1"/>
</dbReference>
<gene>
    <name evidence="13" type="ORF">BDV96DRAFT_603194</name>
</gene>
<evidence type="ECO:0000256" key="8">
    <source>
        <dbReference type="ARBA" id="ARBA00023180"/>
    </source>
</evidence>
<evidence type="ECO:0000256" key="2">
    <source>
        <dbReference type="ARBA" id="ARBA00004308"/>
    </source>
</evidence>
<dbReference type="GO" id="GO:0016052">
    <property type="term" value="P:carbohydrate catabolic process"/>
    <property type="evidence" value="ECO:0007669"/>
    <property type="project" value="InterPro"/>
</dbReference>
<feature type="chain" id="PRO_5025510753" description="Mannan endo-1,6-alpha-mannosidase" evidence="12">
    <location>
        <begin position="21"/>
        <end position="451"/>
    </location>
</feature>
<keyword evidence="9 10" id="KW-0326">Glycosidase</keyword>
<dbReference type="AlphaFoldDB" id="A0A6A5YVP9"/>
<comment type="similarity">
    <text evidence="3 10">Belongs to the glycosyl hydrolase 76 family.</text>
</comment>
<comment type="subcellular location">
    <subcellularLocation>
        <location evidence="2">Endomembrane system</location>
    </subcellularLocation>
</comment>
<protein>
    <recommendedName>
        <fullName evidence="4 10">Mannan endo-1,6-alpha-mannosidase</fullName>
        <ecNumber evidence="4 10">3.2.1.101</ecNumber>
    </recommendedName>
</protein>
<name>A0A6A5YVP9_9PLEO</name>
<reference evidence="13" key="1">
    <citation type="journal article" date="2020" name="Stud. Mycol.">
        <title>101 Dothideomycetes genomes: a test case for predicting lifestyles and emergence of pathogens.</title>
        <authorList>
            <person name="Haridas S."/>
            <person name="Albert R."/>
            <person name="Binder M."/>
            <person name="Bloem J."/>
            <person name="Labutti K."/>
            <person name="Salamov A."/>
            <person name="Andreopoulos B."/>
            <person name="Baker S."/>
            <person name="Barry K."/>
            <person name="Bills G."/>
            <person name="Bluhm B."/>
            <person name="Cannon C."/>
            <person name="Castanera R."/>
            <person name="Culley D."/>
            <person name="Daum C."/>
            <person name="Ezra D."/>
            <person name="Gonzalez J."/>
            <person name="Henrissat B."/>
            <person name="Kuo A."/>
            <person name="Liang C."/>
            <person name="Lipzen A."/>
            <person name="Lutzoni F."/>
            <person name="Magnuson J."/>
            <person name="Mondo S."/>
            <person name="Nolan M."/>
            <person name="Ohm R."/>
            <person name="Pangilinan J."/>
            <person name="Park H.-J."/>
            <person name="Ramirez L."/>
            <person name="Alfaro M."/>
            <person name="Sun H."/>
            <person name="Tritt A."/>
            <person name="Yoshinaga Y."/>
            <person name="Zwiers L.-H."/>
            <person name="Turgeon B."/>
            <person name="Goodwin S."/>
            <person name="Spatafora J."/>
            <person name="Crous P."/>
            <person name="Grigoriev I."/>
        </authorList>
    </citation>
    <scope>NUCLEOTIDE SEQUENCE</scope>
    <source>
        <strain evidence="13">CBS 627.86</strain>
    </source>
</reference>
<keyword evidence="7" id="KW-0472">Membrane</keyword>
<dbReference type="GO" id="GO:0009272">
    <property type="term" value="P:fungal-type cell wall biogenesis"/>
    <property type="evidence" value="ECO:0007669"/>
    <property type="project" value="TreeGrafter"/>
</dbReference>
<dbReference type="InterPro" id="IPR008928">
    <property type="entry name" value="6-hairpin_glycosidase_sf"/>
</dbReference>
<dbReference type="PIRSF" id="PIRSF016302">
    <property type="entry name" value="Man_a_manosd"/>
    <property type="match status" value="1"/>
</dbReference>
<comment type="catalytic activity">
    <reaction evidence="1 10">
        <text>Random hydrolysis of (1-&gt;6)-alpha-D-mannosidic linkages in unbranched (1-&gt;6)-mannans.</text>
        <dbReference type="EC" id="3.2.1.101"/>
    </reaction>
</comment>
<evidence type="ECO:0000256" key="11">
    <source>
        <dbReference type="SAM" id="MobiDB-lite"/>
    </source>
</evidence>
<accession>A0A6A5YVP9</accession>
<dbReference type="PANTHER" id="PTHR12145:SF36">
    <property type="entry name" value="MANNAN ENDO-1,6-ALPHA-MANNOSIDASE DCW1"/>
    <property type="match status" value="1"/>
</dbReference>
<evidence type="ECO:0000256" key="1">
    <source>
        <dbReference type="ARBA" id="ARBA00001452"/>
    </source>
</evidence>
<evidence type="ECO:0000256" key="6">
    <source>
        <dbReference type="ARBA" id="ARBA00022801"/>
    </source>
</evidence>
<evidence type="ECO:0000256" key="9">
    <source>
        <dbReference type="ARBA" id="ARBA00023295"/>
    </source>
</evidence>
<evidence type="ECO:0000256" key="7">
    <source>
        <dbReference type="ARBA" id="ARBA00023136"/>
    </source>
</evidence>
<organism evidence="13 14">
    <name type="scientific">Lophiotrema nucula</name>
    <dbReference type="NCBI Taxonomy" id="690887"/>
    <lineage>
        <taxon>Eukaryota</taxon>
        <taxon>Fungi</taxon>
        <taxon>Dikarya</taxon>
        <taxon>Ascomycota</taxon>
        <taxon>Pezizomycotina</taxon>
        <taxon>Dothideomycetes</taxon>
        <taxon>Pleosporomycetidae</taxon>
        <taxon>Pleosporales</taxon>
        <taxon>Lophiotremataceae</taxon>
        <taxon>Lophiotrema</taxon>
    </lineage>
</organism>
<evidence type="ECO:0000256" key="5">
    <source>
        <dbReference type="ARBA" id="ARBA00022729"/>
    </source>
</evidence>
<dbReference type="GO" id="GO:0012505">
    <property type="term" value="C:endomembrane system"/>
    <property type="evidence" value="ECO:0007669"/>
    <property type="project" value="UniProtKB-SubCell"/>
</dbReference>
<dbReference type="PANTHER" id="PTHR12145">
    <property type="entry name" value="MANNAN ENDO-1,6-ALPHA-MANNOSIDASE DCW1"/>
    <property type="match status" value="1"/>
</dbReference>
<sequence>MLPTGFLSLALPLVFGVAGALDIDVNSADSIKSAAKTFADSIVTFYNSRLEGQAVGIFDDPYFFWEDGAAWNALIEYSSLTGDKQYNKIVAAALNAQSSDDLNFMPPNQTKTLGNDDQAVWALAALTAADTGFGEKPASGEWIDYAKNVFDNQVLRWDDTSCGGGLKWQIFSFNSGYNYKNSLTNGAFFLLSSRLALATGNKTYSDWAEKSFEWAKTIGLVSDTYSVYDGTDDQMNCSQINHIQWSWDLGVYTEGAAALYNFTNGDSKWKDAVTGFANAGTVFQDESTKVLSEVACESNGKCDTDQRAFKGLLARSLARAAVYAPFVASNLTPAVQASGKAAAAACSGKGVNLKCGMKWTEANESKDVTSVKENGLSEALSAFEAVQALLYANAPTGAIPANGTTTNAPSGSPTASKTGNAQPAQGTGAAGKVAAAGGVACMAGLFAILMI</sequence>
<feature type="signal peptide" evidence="12">
    <location>
        <begin position="1"/>
        <end position="20"/>
    </location>
</feature>
<keyword evidence="14" id="KW-1185">Reference proteome</keyword>
<feature type="region of interest" description="Disordered" evidence="11">
    <location>
        <begin position="401"/>
        <end position="427"/>
    </location>
</feature>
<dbReference type="EMBL" id="ML977335">
    <property type="protein sequence ID" value="KAF2111056.1"/>
    <property type="molecule type" value="Genomic_DNA"/>
</dbReference>
<keyword evidence="5 12" id="KW-0732">Signal</keyword>
<evidence type="ECO:0000256" key="4">
    <source>
        <dbReference type="ARBA" id="ARBA00012350"/>
    </source>
</evidence>
<keyword evidence="6 10" id="KW-0378">Hydrolase</keyword>
<feature type="compositionally biased region" description="Polar residues" evidence="11">
    <location>
        <begin position="402"/>
        <end position="423"/>
    </location>
</feature>
<evidence type="ECO:0000313" key="14">
    <source>
        <dbReference type="Proteomes" id="UP000799770"/>
    </source>
</evidence>
<evidence type="ECO:0000256" key="10">
    <source>
        <dbReference type="PIRNR" id="PIRNR016302"/>
    </source>
</evidence>
<dbReference type="Proteomes" id="UP000799770">
    <property type="component" value="Unassembled WGS sequence"/>
</dbReference>
<dbReference type="Pfam" id="PF03663">
    <property type="entry name" value="Glyco_hydro_76"/>
    <property type="match status" value="1"/>
</dbReference>
<dbReference type="InterPro" id="IPR014480">
    <property type="entry name" value="Mannan-1_6-alpha_mannosidase"/>
</dbReference>
<dbReference type="FunFam" id="1.50.10.20:FF:000006">
    <property type="entry name" value="Mannan endo-1,6-alpha-mannosidase"/>
    <property type="match status" value="1"/>
</dbReference>
<evidence type="ECO:0000313" key="13">
    <source>
        <dbReference type="EMBL" id="KAF2111056.1"/>
    </source>
</evidence>
<evidence type="ECO:0000256" key="3">
    <source>
        <dbReference type="ARBA" id="ARBA00009699"/>
    </source>
</evidence>
<dbReference type="EC" id="3.2.1.101" evidence="4 10"/>
<dbReference type="SUPFAM" id="SSF48208">
    <property type="entry name" value="Six-hairpin glycosidases"/>
    <property type="match status" value="1"/>
</dbReference>
<evidence type="ECO:0000256" key="12">
    <source>
        <dbReference type="SAM" id="SignalP"/>
    </source>
</evidence>
<dbReference type="OrthoDB" id="4187847at2759"/>
<dbReference type="GO" id="GO:0008496">
    <property type="term" value="F:mannan endo-1,6-alpha-mannosidase activity"/>
    <property type="evidence" value="ECO:0007669"/>
    <property type="project" value="UniProtKB-UniRule"/>
</dbReference>
<proteinExistence type="inferred from homology"/>